<feature type="region of interest" description="Disordered" evidence="8">
    <location>
        <begin position="360"/>
        <end position="383"/>
    </location>
</feature>
<accession>A0A2U3DYR5</accession>
<dbReference type="PANTHER" id="PTHR18929">
    <property type="entry name" value="PROTEIN DISULFIDE ISOMERASE"/>
    <property type="match status" value="1"/>
</dbReference>
<evidence type="ECO:0000256" key="6">
    <source>
        <dbReference type="ARBA" id="ARBA00023235"/>
    </source>
</evidence>
<reference evidence="9 10" key="1">
    <citation type="journal article" date="2016" name="Front. Microbiol.">
        <title>Genome and transcriptome sequences reveal the specific parasitism of the nematophagous Purpureocillium lilacinum 36-1.</title>
        <authorList>
            <person name="Xie J."/>
            <person name="Li S."/>
            <person name="Mo C."/>
            <person name="Xiao X."/>
            <person name="Peng D."/>
            <person name="Wang G."/>
            <person name="Xiao Y."/>
        </authorList>
    </citation>
    <scope>NUCLEOTIDE SEQUENCE [LARGE SCALE GENOMIC DNA]</scope>
    <source>
        <strain evidence="9 10">36-1</strain>
    </source>
</reference>
<comment type="subcellular location">
    <subcellularLocation>
        <location evidence="2">Endoplasmic reticulum lumen</location>
    </subcellularLocation>
</comment>
<evidence type="ECO:0000256" key="1">
    <source>
        <dbReference type="ARBA" id="ARBA00001182"/>
    </source>
</evidence>
<dbReference type="Gene3D" id="3.40.30.10">
    <property type="entry name" value="Glutaredoxin"/>
    <property type="match status" value="2"/>
</dbReference>
<dbReference type="SUPFAM" id="SSF52833">
    <property type="entry name" value="Thioredoxin-like"/>
    <property type="match status" value="2"/>
</dbReference>
<dbReference type="InterPro" id="IPR036249">
    <property type="entry name" value="Thioredoxin-like_sf"/>
</dbReference>
<evidence type="ECO:0000256" key="5">
    <source>
        <dbReference type="ARBA" id="ARBA00022824"/>
    </source>
</evidence>
<dbReference type="CDD" id="cd02961">
    <property type="entry name" value="PDI_a_family"/>
    <property type="match status" value="1"/>
</dbReference>
<dbReference type="EMBL" id="LCWV01000019">
    <property type="protein sequence ID" value="PWI67400.1"/>
    <property type="molecule type" value="Genomic_DNA"/>
</dbReference>
<sequence length="383" mass="42228">MKALGIVTIAIASSHATAWEQGDSTALKRALADNEATLVAFVAVRPAPPRLQTLALLTISRPLRRKTRNAILSELGAMQWRGGSSMVVNCTVSPEACAEHDVTSFPAIRLYRRGQSLVRYRGPRKASFITSFLGRIQRPAVTRLTNEKLDAFASSDSVVFIAHLGRDDGSTALRLSSLADAYRDRYSFGVAQGSLSDQSTLQCHNNEDGMQHRRVDFDHPGALEALLATCAEPLIPEMSRRNELKYTQHAGRSIVYYLSDDASEREAYVAAMRPVAKRLREYLQFVTVDSGEFPDMSHALGVASEGGLVVENLHTGQVYPFRGRERESSAEAKERHRIPAAEAVEDFIMAIAQGHIEPWNGRYGDGDSMRRDGGDDASRHDEL</sequence>
<evidence type="ECO:0000256" key="8">
    <source>
        <dbReference type="SAM" id="MobiDB-lite"/>
    </source>
</evidence>
<name>A0A2U3DYR5_PURLI</name>
<gene>
    <name evidence="9" type="ORF">PCL_03168</name>
</gene>
<feature type="compositionally biased region" description="Basic and acidic residues" evidence="8">
    <location>
        <begin position="364"/>
        <end position="383"/>
    </location>
</feature>
<dbReference type="GO" id="GO:0003756">
    <property type="term" value="F:protein disulfide isomerase activity"/>
    <property type="evidence" value="ECO:0007669"/>
    <property type="project" value="UniProtKB-EC"/>
</dbReference>
<evidence type="ECO:0000313" key="9">
    <source>
        <dbReference type="EMBL" id="PWI67400.1"/>
    </source>
</evidence>
<comment type="similarity">
    <text evidence="3">Belongs to the protein disulfide isomerase family.</text>
</comment>
<keyword evidence="7" id="KW-0676">Redox-active center</keyword>
<protein>
    <recommendedName>
        <fullName evidence="4">protein disulfide-isomerase</fullName>
        <ecNumber evidence="4">5.3.4.1</ecNumber>
    </recommendedName>
</protein>
<dbReference type="GO" id="GO:0005788">
    <property type="term" value="C:endoplasmic reticulum lumen"/>
    <property type="evidence" value="ECO:0007669"/>
    <property type="project" value="UniProtKB-SubCell"/>
</dbReference>
<comment type="catalytic activity">
    <reaction evidence="1">
        <text>Catalyzes the rearrangement of -S-S- bonds in proteins.</text>
        <dbReference type="EC" id="5.3.4.1"/>
    </reaction>
</comment>
<comment type="caution">
    <text evidence="9">The sequence shown here is derived from an EMBL/GenBank/DDBJ whole genome shotgun (WGS) entry which is preliminary data.</text>
</comment>
<dbReference type="AlphaFoldDB" id="A0A2U3DYR5"/>
<evidence type="ECO:0000313" key="10">
    <source>
        <dbReference type="Proteomes" id="UP000245956"/>
    </source>
</evidence>
<evidence type="ECO:0000256" key="3">
    <source>
        <dbReference type="ARBA" id="ARBA00006347"/>
    </source>
</evidence>
<dbReference type="GO" id="GO:0034976">
    <property type="term" value="P:response to endoplasmic reticulum stress"/>
    <property type="evidence" value="ECO:0007669"/>
    <property type="project" value="TreeGrafter"/>
</dbReference>
<keyword evidence="6" id="KW-0413">Isomerase</keyword>
<evidence type="ECO:0000256" key="2">
    <source>
        <dbReference type="ARBA" id="ARBA00004319"/>
    </source>
</evidence>
<evidence type="ECO:0000256" key="7">
    <source>
        <dbReference type="ARBA" id="ARBA00023284"/>
    </source>
</evidence>
<dbReference type="Proteomes" id="UP000245956">
    <property type="component" value="Unassembled WGS sequence"/>
</dbReference>
<organism evidence="9 10">
    <name type="scientific">Purpureocillium lilacinum</name>
    <name type="common">Paecilomyces lilacinus</name>
    <dbReference type="NCBI Taxonomy" id="33203"/>
    <lineage>
        <taxon>Eukaryota</taxon>
        <taxon>Fungi</taxon>
        <taxon>Dikarya</taxon>
        <taxon>Ascomycota</taxon>
        <taxon>Pezizomycotina</taxon>
        <taxon>Sordariomycetes</taxon>
        <taxon>Hypocreomycetidae</taxon>
        <taxon>Hypocreales</taxon>
        <taxon>Ophiocordycipitaceae</taxon>
        <taxon>Purpureocillium</taxon>
    </lineage>
</organism>
<keyword evidence="5" id="KW-0256">Endoplasmic reticulum</keyword>
<evidence type="ECO:0000256" key="4">
    <source>
        <dbReference type="ARBA" id="ARBA00012723"/>
    </source>
</evidence>
<dbReference type="EC" id="5.3.4.1" evidence="4"/>
<dbReference type="GO" id="GO:0006457">
    <property type="term" value="P:protein folding"/>
    <property type="evidence" value="ECO:0007669"/>
    <property type="project" value="TreeGrafter"/>
</dbReference>
<proteinExistence type="inferred from homology"/>
<dbReference type="PANTHER" id="PTHR18929:SF132">
    <property type="entry name" value="PROTEIN DISULFIDE-ISOMERASE A3"/>
    <property type="match status" value="1"/>
</dbReference>